<keyword evidence="2" id="KW-1185">Reference proteome</keyword>
<dbReference type="AlphaFoldDB" id="A0AA35Y1H2"/>
<proteinExistence type="predicted"/>
<evidence type="ECO:0000313" key="1">
    <source>
        <dbReference type="EMBL" id="CAI9263369.1"/>
    </source>
</evidence>
<dbReference type="EMBL" id="OX465086">
    <property type="protein sequence ID" value="CAI9263369.1"/>
    <property type="molecule type" value="Genomic_DNA"/>
</dbReference>
<sequence length="205" mass="24001">MAPPLEVLRGDHDSMRVIFRSLRCPSSAEKGKSLGLRESTTCVLVSIGRIWTIRGPDLVIFPMRLFCRCFRVSRWNSLENSNIFDSFKCVLKDRYKDRMKRIKIKYGKMARNDGKPVPLGHCTYYEGMHNYHPRARTREYKWRKNSKIAHQNRKVADANGWTARHTAGDGQKNTEKTLQTIKMMRGYGWKFNLGEKERRRVISMA</sequence>
<name>A0AA35Y1H2_LACSI</name>
<accession>A0AA35Y1H2</accession>
<evidence type="ECO:0000313" key="2">
    <source>
        <dbReference type="Proteomes" id="UP001177003"/>
    </source>
</evidence>
<protein>
    <submittedName>
        <fullName evidence="1">Uncharacterized protein</fullName>
    </submittedName>
</protein>
<gene>
    <name evidence="1" type="ORF">LSALG_LOCUS4062</name>
</gene>
<reference evidence="1" key="1">
    <citation type="submission" date="2023-04" db="EMBL/GenBank/DDBJ databases">
        <authorList>
            <person name="Vijverberg K."/>
            <person name="Xiong W."/>
            <person name="Schranz E."/>
        </authorList>
    </citation>
    <scope>NUCLEOTIDE SEQUENCE</scope>
</reference>
<organism evidence="1 2">
    <name type="scientific">Lactuca saligna</name>
    <name type="common">Willowleaf lettuce</name>
    <dbReference type="NCBI Taxonomy" id="75948"/>
    <lineage>
        <taxon>Eukaryota</taxon>
        <taxon>Viridiplantae</taxon>
        <taxon>Streptophyta</taxon>
        <taxon>Embryophyta</taxon>
        <taxon>Tracheophyta</taxon>
        <taxon>Spermatophyta</taxon>
        <taxon>Magnoliopsida</taxon>
        <taxon>eudicotyledons</taxon>
        <taxon>Gunneridae</taxon>
        <taxon>Pentapetalae</taxon>
        <taxon>asterids</taxon>
        <taxon>campanulids</taxon>
        <taxon>Asterales</taxon>
        <taxon>Asteraceae</taxon>
        <taxon>Cichorioideae</taxon>
        <taxon>Cichorieae</taxon>
        <taxon>Lactucinae</taxon>
        <taxon>Lactuca</taxon>
    </lineage>
</organism>
<dbReference type="Proteomes" id="UP001177003">
    <property type="component" value="Chromosome 0"/>
</dbReference>